<dbReference type="AlphaFoldDB" id="A0AA41DD55"/>
<feature type="transmembrane region" description="Helical" evidence="1">
    <location>
        <begin position="291"/>
        <end position="314"/>
    </location>
</feature>
<feature type="transmembrane region" description="Helical" evidence="1">
    <location>
        <begin position="216"/>
        <end position="240"/>
    </location>
</feature>
<evidence type="ECO:0000313" key="5">
    <source>
        <dbReference type="Proteomes" id="UP000704529"/>
    </source>
</evidence>
<evidence type="ECO:0000256" key="1">
    <source>
        <dbReference type="SAM" id="Phobius"/>
    </source>
</evidence>
<keyword evidence="4" id="KW-1185">Reference proteome</keyword>
<dbReference type="RefSeq" id="WP_184105043.1">
    <property type="nucleotide sequence ID" value="NZ_JACHNX010000003.1"/>
</dbReference>
<sequence>MADSAPHSPRPPRPRSAVSRGVGLAGLAGSLGWIAFARWRHLDGPYAALLHLVCAGVPMLLWSILVDKVHRHASTGIDWTNPRPARETLDISLTKLAGLWATFGGIALIFATGRFYWQGIFAFAMWCLGWIAPVLFLLSIPYVIWLDRRLVEPKDGAWMLGTWLTGQPGVDRHAIYAHLRSWAVKAFFLPFMLGVVPGGFGTFVRTDLSVALHDPVALANWLITLMFLIDVAFATIGYMLTMRPLDAHIRSANPYAAAWAAALICYPPTILMGDNGPLNYRPGTAEWSYWFAGHPLVLAVTGAVLVALTAIYAWSTVAFGIRFSNLTHRGILTHGPYAVSRHPAYLSKNIFWWIATIPILSTGTWVDAGRSTLLLGVVSGIYYWRARTEERHLSADPAYRDYYDWMERYGVVPRFFSWVLGRG</sequence>
<dbReference type="InterPro" id="IPR010721">
    <property type="entry name" value="UstE-like"/>
</dbReference>
<accession>A0AA41DD55</accession>
<protein>
    <submittedName>
        <fullName evidence="3">DUF1295 domain-containing protein</fullName>
    </submittedName>
    <submittedName>
        <fullName evidence="2">Protein-S-isoprenylcysteine O-methyltransferase Ste14</fullName>
    </submittedName>
</protein>
<keyword evidence="1" id="KW-1133">Transmembrane helix</keyword>
<organism evidence="3 5">
    <name type="scientific">Sphingomonas yabuuchiae</name>
    <dbReference type="NCBI Taxonomy" id="172044"/>
    <lineage>
        <taxon>Bacteria</taxon>
        <taxon>Pseudomonadati</taxon>
        <taxon>Pseudomonadota</taxon>
        <taxon>Alphaproteobacteria</taxon>
        <taxon>Sphingomonadales</taxon>
        <taxon>Sphingomonadaceae</taxon>
        <taxon>Sphingomonas</taxon>
    </lineage>
</organism>
<dbReference type="EMBL" id="JAFHKU010000132">
    <property type="protein sequence ID" value="MBN3559244.1"/>
    <property type="molecule type" value="Genomic_DNA"/>
</dbReference>
<dbReference type="Proteomes" id="UP000584663">
    <property type="component" value="Unassembled WGS sequence"/>
</dbReference>
<reference evidence="2 4" key="1">
    <citation type="submission" date="2020-08" db="EMBL/GenBank/DDBJ databases">
        <title>Genomic Encyclopedia of Type Strains, Phase IV (KMG-IV): sequencing the most valuable type-strain genomes for metagenomic binning, comparative biology and taxonomic classification.</title>
        <authorList>
            <person name="Goeker M."/>
        </authorList>
    </citation>
    <scope>NUCLEOTIDE SEQUENCE [LARGE SCALE GENOMIC DNA]</scope>
    <source>
        <strain evidence="2 4">DSM 14562</strain>
    </source>
</reference>
<feature type="transmembrane region" description="Helical" evidence="1">
    <location>
        <begin position="96"/>
        <end position="117"/>
    </location>
</feature>
<keyword evidence="1" id="KW-0812">Transmembrane</keyword>
<reference evidence="3" key="2">
    <citation type="submission" date="2021-01" db="EMBL/GenBank/DDBJ databases">
        <title>Genome Sequencing of Type Strains.</title>
        <authorList>
            <person name="Lemaire J.F."/>
            <person name="Inderbitzin P."/>
            <person name="Collins S.B."/>
            <person name="Wespe N."/>
            <person name="Knight-Connoni V."/>
        </authorList>
    </citation>
    <scope>NUCLEOTIDE SEQUENCE</scope>
    <source>
        <strain evidence="3">DSM 14562</strain>
    </source>
</reference>
<dbReference type="EMBL" id="JACHNX010000003">
    <property type="protein sequence ID" value="MBB4609131.1"/>
    <property type="molecule type" value="Genomic_DNA"/>
</dbReference>
<keyword evidence="1" id="KW-0472">Membrane</keyword>
<feature type="transmembrane region" description="Helical" evidence="1">
    <location>
        <begin position="182"/>
        <end position="204"/>
    </location>
</feature>
<name>A0AA41DD55_9SPHN</name>
<dbReference type="Proteomes" id="UP000704529">
    <property type="component" value="Unassembled WGS sequence"/>
</dbReference>
<comment type="caution">
    <text evidence="3">The sequence shown here is derived from an EMBL/GenBank/DDBJ whole genome shotgun (WGS) entry which is preliminary data.</text>
</comment>
<dbReference type="Pfam" id="PF06966">
    <property type="entry name" value="DUF1295"/>
    <property type="match status" value="1"/>
</dbReference>
<evidence type="ECO:0000313" key="4">
    <source>
        <dbReference type="Proteomes" id="UP000584663"/>
    </source>
</evidence>
<dbReference type="Gene3D" id="1.20.120.1630">
    <property type="match status" value="1"/>
</dbReference>
<evidence type="ECO:0000313" key="3">
    <source>
        <dbReference type="EMBL" id="MBN3559244.1"/>
    </source>
</evidence>
<feature type="transmembrane region" description="Helical" evidence="1">
    <location>
        <begin position="21"/>
        <end position="39"/>
    </location>
</feature>
<feature type="transmembrane region" description="Helical" evidence="1">
    <location>
        <begin position="123"/>
        <end position="145"/>
    </location>
</feature>
<feature type="transmembrane region" description="Helical" evidence="1">
    <location>
        <begin position="252"/>
        <end position="271"/>
    </location>
</feature>
<gene>
    <name evidence="2" type="ORF">GGQ89_001338</name>
    <name evidence="3" type="ORF">JYA60_13520</name>
</gene>
<proteinExistence type="predicted"/>
<evidence type="ECO:0000313" key="2">
    <source>
        <dbReference type="EMBL" id="MBB4609131.1"/>
    </source>
</evidence>
<feature type="transmembrane region" description="Helical" evidence="1">
    <location>
        <begin position="45"/>
        <end position="65"/>
    </location>
</feature>